<dbReference type="PANTHER" id="PTHR12652:SF23">
    <property type="entry name" value="MICROBODY (PEROXISOME) PROLIFERATION PROTEIN PEROXIN 11B (EUROFUNG)"/>
    <property type="match status" value="1"/>
</dbReference>
<dbReference type="AlphaFoldDB" id="A0AAN7CA80"/>
<reference evidence="5" key="1">
    <citation type="journal article" date="2023" name="Mol. Phylogenet. Evol.">
        <title>Genome-scale phylogeny and comparative genomics of the fungal order Sordariales.</title>
        <authorList>
            <person name="Hensen N."/>
            <person name="Bonometti L."/>
            <person name="Westerberg I."/>
            <person name="Brannstrom I.O."/>
            <person name="Guillou S."/>
            <person name="Cros-Aarteil S."/>
            <person name="Calhoun S."/>
            <person name="Haridas S."/>
            <person name="Kuo A."/>
            <person name="Mondo S."/>
            <person name="Pangilinan J."/>
            <person name="Riley R."/>
            <person name="LaButti K."/>
            <person name="Andreopoulos B."/>
            <person name="Lipzen A."/>
            <person name="Chen C."/>
            <person name="Yan M."/>
            <person name="Daum C."/>
            <person name="Ng V."/>
            <person name="Clum A."/>
            <person name="Steindorff A."/>
            <person name="Ohm R.A."/>
            <person name="Martin F."/>
            <person name="Silar P."/>
            <person name="Natvig D.O."/>
            <person name="Lalanne C."/>
            <person name="Gautier V."/>
            <person name="Ament-Velasquez S.L."/>
            <person name="Kruys A."/>
            <person name="Hutchinson M.I."/>
            <person name="Powell A.J."/>
            <person name="Barry K."/>
            <person name="Miller A.N."/>
            <person name="Grigoriev I.V."/>
            <person name="Debuchy R."/>
            <person name="Gladieux P."/>
            <person name="Hiltunen Thoren M."/>
            <person name="Johannesson H."/>
        </authorList>
    </citation>
    <scope>NUCLEOTIDE SEQUENCE</scope>
    <source>
        <strain evidence="5">CBS 532.94</strain>
    </source>
</reference>
<keyword evidence="6" id="KW-1185">Reference proteome</keyword>
<keyword evidence="3" id="KW-0576">Peroxisome</keyword>
<evidence type="ECO:0000313" key="6">
    <source>
        <dbReference type="Proteomes" id="UP001303760"/>
    </source>
</evidence>
<evidence type="ECO:0000256" key="4">
    <source>
        <dbReference type="ARBA" id="ARBA00046271"/>
    </source>
</evidence>
<dbReference type="EMBL" id="MU860127">
    <property type="protein sequence ID" value="KAK4237682.1"/>
    <property type="molecule type" value="Genomic_DNA"/>
</dbReference>
<proteinExistence type="predicted"/>
<dbReference type="Proteomes" id="UP001303760">
    <property type="component" value="Unassembled WGS sequence"/>
</dbReference>
<reference evidence="5" key="2">
    <citation type="submission" date="2023-05" db="EMBL/GenBank/DDBJ databases">
        <authorList>
            <consortium name="Lawrence Berkeley National Laboratory"/>
            <person name="Steindorff A."/>
            <person name="Hensen N."/>
            <person name="Bonometti L."/>
            <person name="Westerberg I."/>
            <person name="Brannstrom I.O."/>
            <person name="Guillou S."/>
            <person name="Cros-Aarteil S."/>
            <person name="Calhoun S."/>
            <person name="Haridas S."/>
            <person name="Kuo A."/>
            <person name="Mondo S."/>
            <person name="Pangilinan J."/>
            <person name="Riley R."/>
            <person name="Labutti K."/>
            <person name="Andreopoulos B."/>
            <person name="Lipzen A."/>
            <person name="Chen C."/>
            <person name="Yanf M."/>
            <person name="Daum C."/>
            <person name="Ng V."/>
            <person name="Clum A."/>
            <person name="Ohm R."/>
            <person name="Martin F."/>
            <person name="Silar P."/>
            <person name="Natvig D."/>
            <person name="Lalanne C."/>
            <person name="Gautier V."/>
            <person name="Ament-Velasquez S.L."/>
            <person name="Kruys A."/>
            <person name="Hutchinson M.I."/>
            <person name="Powell A.J."/>
            <person name="Barry K."/>
            <person name="Miller A.N."/>
            <person name="Grigoriev I.V."/>
            <person name="Debuchy R."/>
            <person name="Gladieux P."/>
            <person name="Thoren M.H."/>
            <person name="Johannesson H."/>
        </authorList>
    </citation>
    <scope>NUCLEOTIDE SEQUENCE</scope>
    <source>
        <strain evidence="5">CBS 532.94</strain>
    </source>
</reference>
<keyword evidence="2" id="KW-0472">Membrane</keyword>
<organism evidence="5 6">
    <name type="scientific">Achaetomium macrosporum</name>
    <dbReference type="NCBI Taxonomy" id="79813"/>
    <lineage>
        <taxon>Eukaryota</taxon>
        <taxon>Fungi</taxon>
        <taxon>Dikarya</taxon>
        <taxon>Ascomycota</taxon>
        <taxon>Pezizomycotina</taxon>
        <taxon>Sordariomycetes</taxon>
        <taxon>Sordariomycetidae</taxon>
        <taxon>Sordariales</taxon>
        <taxon>Chaetomiaceae</taxon>
        <taxon>Achaetomium</taxon>
    </lineage>
</organism>
<evidence type="ECO:0000256" key="1">
    <source>
        <dbReference type="ARBA" id="ARBA00022593"/>
    </source>
</evidence>
<evidence type="ECO:0000256" key="2">
    <source>
        <dbReference type="ARBA" id="ARBA00023136"/>
    </source>
</evidence>
<dbReference type="GO" id="GO:0016559">
    <property type="term" value="P:peroxisome fission"/>
    <property type="evidence" value="ECO:0007669"/>
    <property type="project" value="InterPro"/>
</dbReference>
<dbReference type="InterPro" id="IPR008733">
    <property type="entry name" value="PEX11"/>
</dbReference>
<protein>
    <submittedName>
        <fullName evidence="5">Peroxisomal biogenesis factor 11</fullName>
    </submittedName>
</protein>
<name>A0AAN7CA80_9PEZI</name>
<dbReference type="GO" id="GO:0005778">
    <property type="term" value="C:peroxisomal membrane"/>
    <property type="evidence" value="ECO:0007669"/>
    <property type="project" value="UniProtKB-SubCell"/>
</dbReference>
<comment type="caution">
    <text evidence="5">The sequence shown here is derived from an EMBL/GenBank/DDBJ whole genome shotgun (WGS) entry which is preliminary data.</text>
</comment>
<dbReference type="Pfam" id="PF05648">
    <property type="entry name" value="PEX11"/>
    <property type="match status" value="1"/>
</dbReference>
<dbReference type="PANTHER" id="PTHR12652">
    <property type="entry name" value="PEROXISOMAL BIOGENESIS FACTOR 11"/>
    <property type="match status" value="1"/>
</dbReference>
<gene>
    <name evidence="5" type="ORF">C8A03DRAFT_15804</name>
</gene>
<evidence type="ECO:0000313" key="5">
    <source>
        <dbReference type="EMBL" id="KAK4237682.1"/>
    </source>
</evidence>
<keyword evidence="1" id="KW-0962">Peroxisome biogenesis</keyword>
<comment type="subcellular location">
    <subcellularLocation>
        <location evidence="4">Peroxisome membrane</location>
    </subcellularLocation>
</comment>
<accession>A0AAN7CA80</accession>
<sequence length="266" mass="29727">MTVRVSTFDQFVKFGTDAYGLERLLRLIQGLIQLLLSLPVLRLLLLRPLLSAQSYSTVTPVLLQALRKRISSIRQAFRIFRFLDSFSSAWSVWSLPPHQDGVGGGWAPRVERWMDFGAKSFTGMYLLLESMTFVESLAVPGLSVWGEQRAAELAMDGQRFWFVGLVCGILAGGLRLAGREGATEGKMAEKRPQGEVEKGRERKRRTFRRLVADAMDLAVPGSVVGWVRLEPAMVSLLMFGSTVLTGMEVWERCGREAAATKKAIEW</sequence>
<evidence type="ECO:0000256" key="3">
    <source>
        <dbReference type="ARBA" id="ARBA00023140"/>
    </source>
</evidence>